<dbReference type="InterPro" id="IPR052927">
    <property type="entry name" value="DCC_oxidoreductase"/>
</dbReference>
<reference evidence="1" key="1">
    <citation type="journal article" date="2020" name="J. Eukaryot. Microbiol.">
        <title>De novo Sequencing, Assembly and Annotation of the Transcriptome for the Free-Living Testate Amoeba Arcella intermedia.</title>
        <authorList>
            <person name="Ribeiro G.M."/>
            <person name="Porfirio-Sousa A.L."/>
            <person name="Maurer-Alcala X.X."/>
            <person name="Katz L.A."/>
            <person name="Lahr D.J.G."/>
        </authorList>
    </citation>
    <scope>NUCLEOTIDE SEQUENCE</scope>
</reference>
<dbReference type="Pfam" id="PF04134">
    <property type="entry name" value="DCC1-like"/>
    <property type="match status" value="1"/>
</dbReference>
<dbReference type="PANTHER" id="PTHR33639">
    <property type="entry name" value="THIOL-DISULFIDE OXIDOREDUCTASE DCC"/>
    <property type="match status" value="1"/>
</dbReference>
<evidence type="ECO:0000313" key="1">
    <source>
        <dbReference type="EMBL" id="NDV39120.1"/>
    </source>
</evidence>
<sequence>MCNHFATFVMARDPMAKFKFASLQSKLGMDTLRRYGLPEDLSTVLLVEDDQVYLRSEAILRITQELNFPWTMSRILRLLPIFLRDTGYNIISSWRYTLFGYKEQCRYEPRWKDRFISENDYLGNDKTV</sequence>
<accession>A0A6B2LQL9</accession>
<evidence type="ECO:0008006" key="2">
    <source>
        <dbReference type="Google" id="ProtNLM"/>
    </source>
</evidence>
<dbReference type="EMBL" id="GIBP01010151">
    <property type="protein sequence ID" value="NDV39120.1"/>
    <property type="molecule type" value="Transcribed_RNA"/>
</dbReference>
<dbReference type="AlphaFoldDB" id="A0A6B2LQL9"/>
<organism evidence="1">
    <name type="scientific">Arcella intermedia</name>
    <dbReference type="NCBI Taxonomy" id="1963864"/>
    <lineage>
        <taxon>Eukaryota</taxon>
        <taxon>Amoebozoa</taxon>
        <taxon>Tubulinea</taxon>
        <taxon>Elardia</taxon>
        <taxon>Arcellinida</taxon>
        <taxon>Sphaerothecina</taxon>
        <taxon>Arcellidae</taxon>
        <taxon>Arcella</taxon>
    </lineage>
</organism>
<dbReference type="PANTHER" id="PTHR33639:SF2">
    <property type="entry name" value="DUF393 DOMAIN-CONTAINING PROTEIN"/>
    <property type="match status" value="1"/>
</dbReference>
<name>A0A6B2LQL9_9EUKA</name>
<protein>
    <recommendedName>
        <fullName evidence="2">DUF393 domain-containing protein</fullName>
    </recommendedName>
</protein>
<proteinExistence type="predicted"/>
<dbReference type="InterPro" id="IPR007263">
    <property type="entry name" value="DCC1-like"/>
</dbReference>
<dbReference type="GO" id="GO:0015035">
    <property type="term" value="F:protein-disulfide reductase activity"/>
    <property type="evidence" value="ECO:0007669"/>
    <property type="project" value="InterPro"/>
</dbReference>